<evidence type="ECO:0000313" key="1">
    <source>
        <dbReference type="EMBL" id="CAI0549501.1"/>
    </source>
</evidence>
<gene>
    <name evidence="1" type="ORF">LITE_LOCUS45167</name>
</gene>
<keyword evidence="2" id="KW-1185">Reference proteome</keyword>
<proteinExistence type="predicted"/>
<name>A0AAV0QX69_9ROSI</name>
<reference evidence="1" key="1">
    <citation type="submission" date="2022-08" db="EMBL/GenBank/DDBJ databases">
        <authorList>
            <person name="Gutierrez-Valencia J."/>
        </authorList>
    </citation>
    <scope>NUCLEOTIDE SEQUENCE</scope>
</reference>
<protein>
    <submittedName>
        <fullName evidence="1">Uncharacterized protein</fullName>
    </submittedName>
</protein>
<evidence type="ECO:0000313" key="2">
    <source>
        <dbReference type="Proteomes" id="UP001154282"/>
    </source>
</evidence>
<organism evidence="1 2">
    <name type="scientific">Linum tenue</name>
    <dbReference type="NCBI Taxonomy" id="586396"/>
    <lineage>
        <taxon>Eukaryota</taxon>
        <taxon>Viridiplantae</taxon>
        <taxon>Streptophyta</taxon>
        <taxon>Embryophyta</taxon>
        <taxon>Tracheophyta</taxon>
        <taxon>Spermatophyta</taxon>
        <taxon>Magnoliopsida</taxon>
        <taxon>eudicotyledons</taxon>
        <taxon>Gunneridae</taxon>
        <taxon>Pentapetalae</taxon>
        <taxon>rosids</taxon>
        <taxon>fabids</taxon>
        <taxon>Malpighiales</taxon>
        <taxon>Linaceae</taxon>
        <taxon>Linum</taxon>
    </lineage>
</organism>
<comment type="caution">
    <text evidence="1">The sequence shown here is derived from an EMBL/GenBank/DDBJ whole genome shotgun (WGS) entry which is preliminary data.</text>
</comment>
<dbReference type="EMBL" id="CAMGYJ010000010">
    <property type="protein sequence ID" value="CAI0549501.1"/>
    <property type="molecule type" value="Genomic_DNA"/>
</dbReference>
<feature type="non-terminal residue" evidence="1">
    <location>
        <position position="1"/>
    </location>
</feature>
<accession>A0AAV0QX69</accession>
<dbReference type="Proteomes" id="UP001154282">
    <property type="component" value="Unassembled WGS sequence"/>
</dbReference>
<dbReference type="AlphaFoldDB" id="A0AAV0QX69"/>
<sequence>TRFSHFWLELGFKTDFPELHGQVHGRAQHHSGRAPSKRTVSIIRPSSTLHGQAHGRASFKPARAWPRHEVHGQMAQVHGRAASWSARALPKQLALRPFCVQSTPDSLLSLHSRTRT</sequence>